<comment type="catalytic activity">
    <reaction evidence="8">
        <text>DNA(n) + a 2'-deoxyribonucleoside 5'-triphosphate = DNA(n+1) + diphosphate</text>
        <dbReference type="Rhea" id="RHEA:22508"/>
        <dbReference type="Rhea" id="RHEA-COMP:17339"/>
        <dbReference type="Rhea" id="RHEA-COMP:17340"/>
        <dbReference type="ChEBI" id="CHEBI:33019"/>
        <dbReference type="ChEBI" id="CHEBI:61560"/>
        <dbReference type="ChEBI" id="CHEBI:173112"/>
        <dbReference type="EC" id="2.7.7.7"/>
    </reaction>
</comment>
<evidence type="ECO:0000256" key="2">
    <source>
        <dbReference type="ARBA" id="ARBA00017703"/>
    </source>
</evidence>
<keyword evidence="6" id="KW-0239">DNA-directed DNA polymerase</keyword>
<evidence type="ECO:0000313" key="12">
    <source>
        <dbReference type="Proteomes" id="UP000306912"/>
    </source>
</evidence>
<dbReference type="GO" id="GO:0003677">
    <property type="term" value="F:DNA binding"/>
    <property type="evidence" value="ECO:0007669"/>
    <property type="project" value="InterPro"/>
</dbReference>
<gene>
    <name evidence="11" type="primary">holA</name>
    <name evidence="11" type="ORF">FEZ08_06165</name>
</gene>
<evidence type="ECO:0000256" key="3">
    <source>
        <dbReference type="ARBA" id="ARBA00022679"/>
    </source>
</evidence>
<evidence type="ECO:0000313" key="11">
    <source>
        <dbReference type="EMBL" id="TLG74288.1"/>
    </source>
</evidence>
<evidence type="ECO:0000256" key="1">
    <source>
        <dbReference type="ARBA" id="ARBA00012417"/>
    </source>
</evidence>
<evidence type="ECO:0000256" key="7">
    <source>
        <dbReference type="ARBA" id="ARBA00034754"/>
    </source>
</evidence>
<name>A0A5R8QCQ3_9FIRM</name>
<dbReference type="AlphaFoldDB" id="A0A5R8QCQ3"/>
<dbReference type="InterPro" id="IPR027417">
    <property type="entry name" value="P-loop_NTPase"/>
</dbReference>
<dbReference type="Gene3D" id="3.40.50.300">
    <property type="entry name" value="P-loop containing nucleotide triphosphate hydrolases"/>
    <property type="match status" value="1"/>
</dbReference>
<dbReference type="RefSeq" id="WP_138190840.1">
    <property type="nucleotide sequence ID" value="NZ_VBWP01000004.1"/>
</dbReference>
<reference evidence="11 12" key="1">
    <citation type="submission" date="2019-05" db="EMBL/GenBank/DDBJ databases">
        <title>Culicoidintestinum kansasii gen. nov., sp. nov. from the gastrointestinal tract of the biting midge, Culicoides sonorensis.</title>
        <authorList>
            <person name="Neupane S."/>
            <person name="Ghosh A."/>
            <person name="Gunther S."/>
            <person name="Martin K."/>
            <person name="Zurek L."/>
        </authorList>
    </citation>
    <scope>NUCLEOTIDE SEQUENCE [LARGE SCALE GENOMIC DNA]</scope>
    <source>
        <strain evidence="11 12">CS-1</strain>
    </source>
</reference>
<dbReference type="NCBIfam" id="TIGR01128">
    <property type="entry name" value="holA"/>
    <property type="match status" value="1"/>
</dbReference>
<dbReference type="Gene3D" id="1.10.8.60">
    <property type="match status" value="1"/>
</dbReference>
<keyword evidence="12" id="KW-1185">Reference proteome</keyword>
<protein>
    <recommendedName>
        <fullName evidence="2">DNA polymerase III subunit delta</fullName>
        <ecNumber evidence="1">2.7.7.7</ecNumber>
    </recommendedName>
</protein>
<dbReference type="PANTHER" id="PTHR34388:SF1">
    <property type="entry name" value="DNA POLYMERASE III SUBUNIT DELTA"/>
    <property type="match status" value="1"/>
</dbReference>
<dbReference type="InterPro" id="IPR005790">
    <property type="entry name" value="DNA_polIII_delta"/>
</dbReference>
<dbReference type="SUPFAM" id="SSF48019">
    <property type="entry name" value="post-AAA+ oligomerization domain-like"/>
    <property type="match status" value="1"/>
</dbReference>
<evidence type="ECO:0000259" key="10">
    <source>
        <dbReference type="Pfam" id="PF21694"/>
    </source>
</evidence>
<accession>A0A5R8QCQ3</accession>
<dbReference type="FunCoup" id="A0A5R8QCQ3">
    <property type="interactions" value="99"/>
</dbReference>
<comment type="similarity">
    <text evidence="7">Belongs to the DNA polymerase HolA subunit family.</text>
</comment>
<dbReference type="InterPro" id="IPR008921">
    <property type="entry name" value="DNA_pol3_clamp-load_cplx_C"/>
</dbReference>
<dbReference type="InterPro" id="IPR048466">
    <property type="entry name" value="DNA_pol3_delta-like_C"/>
</dbReference>
<dbReference type="GO" id="GO:0003887">
    <property type="term" value="F:DNA-directed DNA polymerase activity"/>
    <property type="evidence" value="ECO:0007669"/>
    <property type="project" value="UniProtKB-KW"/>
</dbReference>
<keyword evidence="4 11" id="KW-0548">Nucleotidyltransferase</keyword>
<dbReference type="EC" id="2.7.7.7" evidence="1"/>
<proteinExistence type="inferred from homology"/>
<keyword evidence="3 11" id="KW-0808">Transferase</keyword>
<evidence type="ECO:0000256" key="4">
    <source>
        <dbReference type="ARBA" id="ARBA00022695"/>
    </source>
</evidence>
<sequence length="323" mass="37511">MIYTIIGTERYIIEHSLKRIKKKYMSDDTTQIDVVHFDMNETLLDEALYDAQVPAFFSDYKMLVIDNPYFLTGQNGKKDLPHNIDMLQAYVENPLDTTILVIIADYEKMDERKKIVKVLKKASNIFEAYKLNSNQASQWLKNMLDKQNIAYEHEAIESIVSRTDADLQVMVSEIKKYQLMYPDQTISLEIVEDATEDITTKTVFELIEAIVNKEASKSIDLYQTLLEQSDDPIAFIALMSQQLKVMLQLKLAHMRGYNAKDVARILAMHPYRVKKIQENVSRFSEVQMQQALTELIDLDYQIKTGTIDKFLGFELFIIRFTTV</sequence>
<feature type="domain" description="DNA polymerase III delta N-terminal" evidence="9">
    <location>
        <begin position="3"/>
        <end position="128"/>
    </location>
</feature>
<dbReference type="Pfam" id="PF21694">
    <property type="entry name" value="DNA_pol3_delta_C"/>
    <property type="match status" value="1"/>
</dbReference>
<dbReference type="OrthoDB" id="9775929at2"/>
<evidence type="ECO:0000256" key="5">
    <source>
        <dbReference type="ARBA" id="ARBA00022705"/>
    </source>
</evidence>
<dbReference type="Proteomes" id="UP000306912">
    <property type="component" value="Unassembled WGS sequence"/>
</dbReference>
<organism evidence="11 12">
    <name type="scientific">Culicoidibacter larvae</name>
    <dbReference type="NCBI Taxonomy" id="2579976"/>
    <lineage>
        <taxon>Bacteria</taxon>
        <taxon>Bacillati</taxon>
        <taxon>Bacillota</taxon>
        <taxon>Culicoidibacteria</taxon>
        <taxon>Culicoidibacterales</taxon>
        <taxon>Culicoidibacteraceae</taxon>
        <taxon>Culicoidibacter</taxon>
    </lineage>
</organism>
<keyword evidence="5" id="KW-0235">DNA replication</keyword>
<dbReference type="Pfam" id="PF06144">
    <property type="entry name" value="DNA_pol3_delta"/>
    <property type="match status" value="1"/>
</dbReference>
<dbReference type="SUPFAM" id="SSF52540">
    <property type="entry name" value="P-loop containing nucleoside triphosphate hydrolases"/>
    <property type="match status" value="1"/>
</dbReference>
<dbReference type="Gene3D" id="1.20.272.10">
    <property type="match status" value="1"/>
</dbReference>
<feature type="domain" description="DNA polymerase III delta subunit-like C-terminal" evidence="10">
    <location>
        <begin position="201"/>
        <end position="320"/>
    </location>
</feature>
<dbReference type="GO" id="GO:0009360">
    <property type="term" value="C:DNA polymerase III complex"/>
    <property type="evidence" value="ECO:0007669"/>
    <property type="project" value="InterPro"/>
</dbReference>
<dbReference type="EMBL" id="VBWP01000004">
    <property type="protein sequence ID" value="TLG74288.1"/>
    <property type="molecule type" value="Genomic_DNA"/>
</dbReference>
<dbReference type="GO" id="GO:0006261">
    <property type="term" value="P:DNA-templated DNA replication"/>
    <property type="evidence" value="ECO:0007669"/>
    <property type="project" value="TreeGrafter"/>
</dbReference>
<dbReference type="InParanoid" id="A0A5R8QCQ3"/>
<evidence type="ECO:0000256" key="6">
    <source>
        <dbReference type="ARBA" id="ARBA00022932"/>
    </source>
</evidence>
<evidence type="ECO:0000259" key="9">
    <source>
        <dbReference type="Pfam" id="PF06144"/>
    </source>
</evidence>
<dbReference type="InterPro" id="IPR010372">
    <property type="entry name" value="DNA_pol3_delta_N"/>
</dbReference>
<comment type="caution">
    <text evidence="11">The sequence shown here is derived from an EMBL/GenBank/DDBJ whole genome shotgun (WGS) entry which is preliminary data.</text>
</comment>
<dbReference type="PANTHER" id="PTHR34388">
    <property type="entry name" value="DNA POLYMERASE III SUBUNIT DELTA"/>
    <property type="match status" value="1"/>
</dbReference>
<evidence type="ECO:0000256" key="8">
    <source>
        <dbReference type="ARBA" id="ARBA00049244"/>
    </source>
</evidence>